<proteinExistence type="predicted"/>
<dbReference type="AlphaFoldDB" id="A0A034UZ08"/>
<gene>
    <name evidence="3" type="primary">LOC105230505</name>
</gene>
<dbReference type="Proteomes" id="UP001652620">
    <property type="component" value="Unplaced"/>
</dbReference>
<protein>
    <submittedName>
        <fullName evidence="3">Uncharacterized protein LOC105230505</fullName>
    </submittedName>
</protein>
<evidence type="ECO:0000313" key="3">
    <source>
        <dbReference type="RefSeq" id="XP_011209595.1"/>
    </source>
</evidence>
<dbReference type="RefSeq" id="XP_011209595.1">
    <property type="nucleotide sequence ID" value="XM_011211293.3"/>
</dbReference>
<keyword evidence="2" id="KW-1185">Reference proteome</keyword>
<evidence type="ECO:0000313" key="2">
    <source>
        <dbReference type="Proteomes" id="UP001652620"/>
    </source>
</evidence>
<dbReference type="EMBL" id="GAKP01023434">
    <property type="protein sequence ID" value="JAC35524.1"/>
    <property type="molecule type" value="Transcribed_RNA"/>
</dbReference>
<organism evidence="1">
    <name type="scientific">Bactrocera dorsalis</name>
    <name type="common">Oriental fruit fly</name>
    <name type="synonym">Dacus dorsalis</name>
    <dbReference type="NCBI Taxonomy" id="27457"/>
    <lineage>
        <taxon>Eukaryota</taxon>
        <taxon>Metazoa</taxon>
        <taxon>Ecdysozoa</taxon>
        <taxon>Arthropoda</taxon>
        <taxon>Hexapoda</taxon>
        <taxon>Insecta</taxon>
        <taxon>Pterygota</taxon>
        <taxon>Neoptera</taxon>
        <taxon>Endopterygota</taxon>
        <taxon>Diptera</taxon>
        <taxon>Brachycera</taxon>
        <taxon>Muscomorpha</taxon>
        <taxon>Tephritoidea</taxon>
        <taxon>Tephritidae</taxon>
        <taxon>Bactrocera</taxon>
        <taxon>Bactrocera</taxon>
    </lineage>
</organism>
<reference evidence="1" key="1">
    <citation type="journal article" date="2014" name="BMC Genomics">
        <title>Characterizing the developmental transcriptome of the oriental fruit fly, Bactrocera dorsalis (Diptera: Tephritidae) through comparative genomic analysis with Drosophila melanogaster utilizing modENCODE datasets.</title>
        <authorList>
            <person name="Geib S.M."/>
            <person name="Calla B."/>
            <person name="Hall B."/>
            <person name="Hou S."/>
            <person name="Manoukis N.C."/>
        </authorList>
    </citation>
    <scope>NUCLEOTIDE SEQUENCE</scope>
    <source>
        <strain evidence="1">Punador</strain>
    </source>
</reference>
<dbReference type="GeneID" id="105230505"/>
<evidence type="ECO:0000313" key="1">
    <source>
        <dbReference type="EMBL" id="JAC35524.1"/>
    </source>
</evidence>
<reference evidence="3" key="2">
    <citation type="submission" date="2025-04" db="UniProtKB">
        <authorList>
            <consortium name="RefSeq"/>
        </authorList>
    </citation>
    <scope>IDENTIFICATION</scope>
    <source>
        <strain evidence="3">Punador</strain>
    </source>
</reference>
<dbReference type="OMA" id="HILNCCE"/>
<dbReference type="KEGG" id="bdr:105230505"/>
<name>A0A034UZ08_BACDO</name>
<dbReference type="OrthoDB" id="16679at2759"/>
<sequence length="207" mass="23894">MLLNNFGEPVSLEEFAEKHLDRKSPLLLSSTKLLNNFPEDWCGTVYTTRRIINESKELLLLKSTSPYRIGELEENKPTVVHLPEDSHITVTAFPWTKEKEEPKLIFLIKDEYLTRICIDTFTKTLNSIISNDILRGFIKEGIDVVHFNDKFAMGSNPKDPKIQHTWSSLHLLTYLIRPKKICGFSETTLPKYITQCCSKLDINKCAY</sequence>
<accession>A0A034UZ08</accession>